<dbReference type="EMBL" id="KN848108">
    <property type="protein sequence ID" value="KIX92190.1"/>
    <property type="molecule type" value="Genomic_DNA"/>
</dbReference>
<feature type="transmembrane region" description="Helical" evidence="6">
    <location>
        <begin position="341"/>
        <end position="362"/>
    </location>
</feature>
<feature type="transmembrane region" description="Helical" evidence="6">
    <location>
        <begin position="116"/>
        <end position="142"/>
    </location>
</feature>
<feature type="transmembrane region" description="Helical" evidence="6">
    <location>
        <begin position="191"/>
        <end position="213"/>
    </location>
</feature>
<sequence>MGEHIADERSLLLSRTSSIASKEEEDVTFDILHDLSALIRRTIPICLSFALQNLVQAISALIAGSLGSFELGVTSFGFMFFSCTGTMTAIGGATALDTLCGQAFTSNSVADNPKILGLLLQQCVLVLLGIFGVVFAPIWVFSGRFFIALGQQPDFAFATGKFLVLMLPAGVLQIVAESLKKFLQVQGESNIVGVSTAVASCLGVLVTFVLVRLTKLKLWGVPCAFCIYQFVTVVALLCIIFRKPAVRKTWHGSIVGIQKGISRLIFYAVTGIFTCATEWWSFEILAMMAARLDPSSIGAQSILMSSDLLLTTVALGISVASSHRIAGYLGAGKGREARRAIATPYLLSFIIGAIEFVGIMLARNSYGRIFTGDETVIEKTAQVLPLMAGFQVLDLSNGGASGILRGAGKTHMAGVCNFVAYYGVGLTTAWFLCFRKQYGVFGLWAGIITGSGALLVLQSCCILSIRWKRLAKEVSRLHDTSE</sequence>
<evidence type="ECO:0000256" key="2">
    <source>
        <dbReference type="ARBA" id="ARBA00010199"/>
    </source>
</evidence>
<reference evidence="7 8" key="1">
    <citation type="submission" date="2015-01" db="EMBL/GenBank/DDBJ databases">
        <title>The Genome Sequence of Fonsecaea multimorphosa CBS 102226.</title>
        <authorList>
            <consortium name="The Broad Institute Genomics Platform"/>
            <person name="Cuomo C."/>
            <person name="de Hoog S."/>
            <person name="Gorbushina A."/>
            <person name="Stielow B."/>
            <person name="Teixiera M."/>
            <person name="Abouelleil A."/>
            <person name="Chapman S.B."/>
            <person name="Priest M."/>
            <person name="Young S.K."/>
            <person name="Wortman J."/>
            <person name="Nusbaum C."/>
            <person name="Birren B."/>
        </authorList>
    </citation>
    <scope>NUCLEOTIDE SEQUENCE [LARGE SCALE GENOMIC DNA]</scope>
    <source>
        <strain evidence="7 8">CBS 102226</strain>
    </source>
</reference>
<feature type="transmembrane region" description="Helical" evidence="6">
    <location>
        <begin position="412"/>
        <end position="432"/>
    </location>
</feature>
<feature type="transmembrane region" description="Helical" evidence="6">
    <location>
        <begin position="162"/>
        <end position="179"/>
    </location>
</feature>
<dbReference type="GO" id="GO:1990961">
    <property type="term" value="P:xenobiotic detoxification by transmembrane export across the plasma membrane"/>
    <property type="evidence" value="ECO:0007669"/>
    <property type="project" value="InterPro"/>
</dbReference>
<feature type="transmembrane region" description="Helical" evidence="6">
    <location>
        <begin position="261"/>
        <end position="282"/>
    </location>
</feature>
<dbReference type="GO" id="GO:0016020">
    <property type="term" value="C:membrane"/>
    <property type="evidence" value="ECO:0007669"/>
    <property type="project" value="UniProtKB-SubCell"/>
</dbReference>
<keyword evidence="4 6" id="KW-1133">Transmembrane helix</keyword>
<dbReference type="VEuPathDB" id="FungiDB:Z520_12071"/>
<evidence type="ECO:0000256" key="3">
    <source>
        <dbReference type="ARBA" id="ARBA00022692"/>
    </source>
</evidence>
<evidence type="ECO:0008006" key="9">
    <source>
        <dbReference type="Google" id="ProtNLM"/>
    </source>
</evidence>
<dbReference type="GO" id="GO:0015297">
    <property type="term" value="F:antiporter activity"/>
    <property type="evidence" value="ECO:0007669"/>
    <property type="project" value="InterPro"/>
</dbReference>
<evidence type="ECO:0000256" key="1">
    <source>
        <dbReference type="ARBA" id="ARBA00004141"/>
    </source>
</evidence>
<dbReference type="CDD" id="cd13132">
    <property type="entry name" value="MATE_eukaryotic"/>
    <property type="match status" value="1"/>
</dbReference>
<accession>A0A0D2GRQ5</accession>
<keyword evidence="8" id="KW-1185">Reference proteome</keyword>
<gene>
    <name evidence="7" type="ORF">Z520_12071</name>
</gene>
<dbReference type="PANTHER" id="PTHR11206">
    <property type="entry name" value="MULTIDRUG RESISTANCE PROTEIN"/>
    <property type="match status" value="1"/>
</dbReference>
<evidence type="ECO:0000256" key="4">
    <source>
        <dbReference type="ARBA" id="ARBA00022989"/>
    </source>
</evidence>
<dbReference type="GeneID" id="27717817"/>
<dbReference type="InterPro" id="IPR002528">
    <property type="entry name" value="MATE_fam"/>
</dbReference>
<evidence type="ECO:0000313" key="7">
    <source>
        <dbReference type="EMBL" id="KIX92190.1"/>
    </source>
</evidence>
<proteinExistence type="inferred from homology"/>
<comment type="subcellular location">
    <subcellularLocation>
        <location evidence="1">Membrane</location>
        <topology evidence="1">Multi-pass membrane protein</topology>
    </subcellularLocation>
</comment>
<dbReference type="RefSeq" id="XP_016626313.1">
    <property type="nucleotide sequence ID" value="XM_016782558.1"/>
</dbReference>
<comment type="similarity">
    <text evidence="2">Belongs to the multi antimicrobial extrusion (MATE) (TC 2.A.66.1) family.</text>
</comment>
<dbReference type="NCBIfam" id="TIGR00797">
    <property type="entry name" value="matE"/>
    <property type="match status" value="1"/>
</dbReference>
<dbReference type="OrthoDB" id="2126698at2759"/>
<evidence type="ECO:0000256" key="6">
    <source>
        <dbReference type="SAM" id="Phobius"/>
    </source>
</evidence>
<dbReference type="AlphaFoldDB" id="A0A0D2GRQ5"/>
<evidence type="ECO:0000256" key="5">
    <source>
        <dbReference type="ARBA" id="ARBA00023136"/>
    </source>
</evidence>
<feature type="transmembrane region" description="Helical" evidence="6">
    <location>
        <begin position="76"/>
        <end position="96"/>
    </location>
</feature>
<feature type="transmembrane region" description="Helical" evidence="6">
    <location>
        <begin position="438"/>
        <end position="465"/>
    </location>
</feature>
<dbReference type="GO" id="GO:0042910">
    <property type="term" value="F:xenobiotic transmembrane transporter activity"/>
    <property type="evidence" value="ECO:0007669"/>
    <property type="project" value="InterPro"/>
</dbReference>
<name>A0A0D2GRQ5_9EURO</name>
<feature type="transmembrane region" description="Helical" evidence="6">
    <location>
        <begin position="302"/>
        <end position="320"/>
    </location>
</feature>
<dbReference type="Proteomes" id="UP000053411">
    <property type="component" value="Unassembled WGS sequence"/>
</dbReference>
<organism evidence="7 8">
    <name type="scientific">Fonsecaea multimorphosa CBS 102226</name>
    <dbReference type="NCBI Taxonomy" id="1442371"/>
    <lineage>
        <taxon>Eukaryota</taxon>
        <taxon>Fungi</taxon>
        <taxon>Dikarya</taxon>
        <taxon>Ascomycota</taxon>
        <taxon>Pezizomycotina</taxon>
        <taxon>Eurotiomycetes</taxon>
        <taxon>Chaetothyriomycetidae</taxon>
        <taxon>Chaetothyriales</taxon>
        <taxon>Herpotrichiellaceae</taxon>
        <taxon>Fonsecaea</taxon>
    </lineage>
</organism>
<feature type="transmembrane region" description="Helical" evidence="6">
    <location>
        <begin position="219"/>
        <end position="241"/>
    </location>
</feature>
<feature type="transmembrane region" description="Helical" evidence="6">
    <location>
        <begin position="45"/>
        <end position="64"/>
    </location>
</feature>
<dbReference type="STRING" id="1442371.A0A0D2GRQ5"/>
<protein>
    <recommendedName>
        <fullName evidence="9">MATE efflux family protein</fullName>
    </recommendedName>
</protein>
<dbReference type="Pfam" id="PF01554">
    <property type="entry name" value="MatE"/>
    <property type="match status" value="2"/>
</dbReference>
<keyword evidence="3 6" id="KW-0812">Transmembrane</keyword>
<dbReference type="InterPro" id="IPR045069">
    <property type="entry name" value="MATE_euk"/>
</dbReference>
<keyword evidence="5 6" id="KW-0472">Membrane</keyword>
<evidence type="ECO:0000313" key="8">
    <source>
        <dbReference type="Proteomes" id="UP000053411"/>
    </source>
</evidence>